<comment type="caution">
    <text evidence="1">The sequence shown here is derived from an EMBL/GenBank/DDBJ whole genome shotgun (WGS) entry which is preliminary data.</text>
</comment>
<feature type="non-terminal residue" evidence="1">
    <location>
        <position position="1"/>
    </location>
</feature>
<accession>A0A0F8W2J0</accession>
<reference evidence="1" key="1">
    <citation type="journal article" date="2015" name="Nature">
        <title>Complex archaea that bridge the gap between prokaryotes and eukaryotes.</title>
        <authorList>
            <person name="Spang A."/>
            <person name="Saw J.H."/>
            <person name="Jorgensen S.L."/>
            <person name="Zaremba-Niedzwiedzka K."/>
            <person name="Martijn J."/>
            <person name="Lind A.E."/>
            <person name="van Eijk R."/>
            <person name="Schleper C."/>
            <person name="Guy L."/>
            <person name="Ettema T.J."/>
        </authorList>
    </citation>
    <scope>NUCLEOTIDE SEQUENCE</scope>
</reference>
<sequence length="48" mass="5428">GYVFYSGISGMNTIKASVGNMLNRLMSHAMQQMRIAKEHRIEVLPTVF</sequence>
<name>A0A0F8W2J0_9ZZZZ</name>
<organism evidence="1">
    <name type="scientific">marine sediment metagenome</name>
    <dbReference type="NCBI Taxonomy" id="412755"/>
    <lineage>
        <taxon>unclassified sequences</taxon>
        <taxon>metagenomes</taxon>
        <taxon>ecological metagenomes</taxon>
    </lineage>
</organism>
<dbReference type="EMBL" id="LAZR01067772">
    <property type="protein sequence ID" value="KKK50927.1"/>
    <property type="molecule type" value="Genomic_DNA"/>
</dbReference>
<protein>
    <submittedName>
        <fullName evidence="1">Uncharacterized protein</fullName>
    </submittedName>
</protein>
<evidence type="ECO:0000313" key="1">
    <source>
        <dbReference type="EMBL" id="KKK50927.1"/>
    </source>
</evidence>
<dbReference type="AlphaFoldDB" id="A0A0F8W2J0"/>
<gene>
    <name evidence="1" type="ORF">LCGC14_3120110</name>
</gene>
<proteinExistence type="predicted"/>